<accession>A0A5B8LJK9</accession>
<dbReference type="GO" id="GO:0042277">
    <property type="term" value="F:peptide binding"/>
    <property type="evidence" value="ECO:0007669"/>
    <property type="project" value="TreeGrafter"/>
</dbReference>
<evidence type="ECO:0000313" key="4">
    <source>
        <dbReference type="EMBL" id="QDZ07754.1"/>
    </source>
</evidence>
<dbReference type="InterPro" id="IPR042097">
    <property type="entry name" value="Aminopeptidase_N-like_N_sf"/>
</dbReference>
<dbReference type="InterPro" id="IPR027268">
    <property type="entry name" value="Peptidase_M4/M1_CTD_sf"/>
</dbReference>
<dbReference type="GO" id="GO:0016020">
    <property type="term" value="C:membrane"/>
    <property type="evidence" value="ECO:0007669"/>
    <property type="project" value="TreeGrafter"/>
</dbReference>
<dbReference type="SUPFAM" id="SSF63737">
    <property type="entry name" value="Leukotriene A4 hydrolase N-terminal domain"/>
    <property type="match status" value="1"/>
</dbReference>
<dbReference type="Pfam" id="PF01433">
    <property type="entry name" value="Peptidase_M1"/>
    <property type="match status" value="1"/>
</dbReference>
<dbReference type="SUPFAM" id="SSF55486">
    <property type="entry name" value="Metalloproteases ('zincins'), catalytic domain"/>
    <property type="match status" value="1"/>
</dbReference>
<reference evidence="4 5" key="1">
    <citation type="submission" date="2019-07" db="EMBL/GenBank/DDBJ databases">
        <title>Full genome sequence of Sphingomonas sp. 4R-6-7(HKS19).</title>
        <authorList>
            <person name="Im W.-T."/>
        </authorList>
    </citation>
    <scope>NUCLEOTIDE SEQUENCE [LARGE SCALE GENOMIC DNA]</scope>
    <source>
        <strain evidence="4 5">HKS19</strain>
    </source>
</reference>
<dbReference type="KEGG" id="spai:FPZ24_09855"/>
<dbReference type="PANTHER" id="PTHR11533:SF174">
    <property type="entry name" value="PUROMYCIN-SENSITIVE AMINOPEPTIDASE-RELATED"/>
    <property type="match status" value="1"/>
</dbReference>
<evidence type="ECO:0000313" key="5">
    <source>
        <dbReference type="Proteomes" id="UP000315673"/>
    </source>
</evidence>
<dbReference type="AlphaFoldDB" id="A0A5B8LJK9"/>
<protein>
    <submittedName>
        <fullName evidence="4">M1 family metallopeptidase</fullName>
    </submittedName>
</protein>
<dbReference type="GO" id="GO:0005615">
    <property type="term" value="C:extracellular space"/>
    <property type="evidence" value="ECO:0007669"/>
    <property type="project" value="TreeGrafter"/>
</dbReference>
<evidence type="ECO:0000259" key="3">
    <source>
        <dbReference type="Pfam" id="PF01433"/>
    </source>
</evidence>
<dbReference type="GO" id="GO:0070006">
    <property type="term" value="F:metalloaminopeptidase activity"/>
    <property type="evidence" value="ECO:0007669"/>
    <property type="project" value="TreeGrafter"/>
</dbReference>
<feature type="transmembrane region" description="Helical" evidence="2">
    <location>
        <begin position="29"/>
        <end position="49"/>
    </location>
</feature>
<feature type="region of interest" description="Disordered" evidence="1">
    <location>
        <begin position="51"/>
        <end position="70"/>
    </location>
</feature>
<dbReference type="Gene3D" id="2.60.40.1730">
    <property type="entry name" value="tricorn interacting facor f3 domain"/>
    <property type="match status" value="1"/>
</dbReference>
<dbReference type="InterPro" id="IPR014782">
    <property type="entry name" value="Peptidase_M1_dom"/>
</dbReference>
<dbReference type="GO" id="GO:0005737">
    <property type="term" value="C:cytoplasm"/>
    <property type="evidence" value="ECO:0007669"/>
    <property type="project" value="TreeGrafter"/>
</dbReference>
<keyword evidence="5" id="KW-1185">Reference proteome</keyword>
<feature type="domain" description="Peptidase M1 membrane alanine aminopeptidase" evidence="3">
    <location>
        <begin position="357"/>
        <end position="463"/>
    </location>
</feature>
<proteinExistence type="predicted"/>
<dbReference type="InterPro" id="IPR050344">
    <property type="entry name" value="Peptidase_M1_aminopeptidases"/>
</dbReference>
<dbReference type="GO" id="GO:0008270">
    <property type="term" value="F:zinc ion binding"/>
    <property type="evidence" value="ECO:0007669"/>
    <property type="project" value="InterPro"/>
</dbReference>
<keyword evidence="2" id="KW-1133">Transmembrane helix</keyword>
<dbReference type="Gene3D" id="1.10.390.10">
    <property type="entry name" value="Neutral Protease Domain 2"/>
    <property type="match status" value="1"/>
</dbReference>
<dbReference type="GO" id="GO:0043171">
    <property type="term" value="P:peptide catabolic process"/>
    <property type="evidence" value="ECO:0007669"/>
    <property type="project" value="TreeGrafter"/>
</dbReference>
<dbReference type="OrthoDB" id="100605at2"/>
<dbReference type="PANTHER" id="PTHR11533">
    <property type="entry name" value="PROTEASE M1 ZINC METALLOPROTEASE"/>
    <property type="match status" value="1"/>
</dbReference>
<dbReference type="Proteomes" id="UP000315673">
    <property type="component" value="Chromosome"/>
</dbReference>
<keyword evidence="2" id="KW-0812">Transmembrane</keyword>
<evidence type="ECO:0000256" key="2">
    <source>
        <dbReference type="SAM" id="Phobius"/>
    </source>
</evidence>
<dbReference type="EMBL" id="CP042306">
    <property type="protein sequence ID" value="QDZ07754.1"/>
    <property type="molecule type" value="Genomic_DNA"/>
</dbReference>
<name>A0A5B8LJK9_9SPHN</name>
<sequence>MNTPTASDRDAFDPLYGNGERSINRRGRFGIALLGISAVLAAAASAATLPKKGEPALSVQTQRSGGPIDPDQAKLQFDTADLSFEVLPDTQQVKGLAVLGFTAKAPLDKLVIDLDRNLGPGAVTIDGKRLAASAYANPDGRLTITLPRTYAAGERVTATMAFGGTPHVAVNPPWDDGMVWSKTKDGRPWIASTTEGTGCDILWPCLDYPTGEPGKVALHITVPKGLKAPANGLFKGMDTLPDGRTRWNWEVKHPNTYAISLTIAPYEVIEGNYKSRFGNTIPMFYWYLPGEEVRAKMLFAEFAPTLDFYEANVGPYPFGDEKVGVVETPHLGMEHQTINAYGNGYRKAPEGFDWLFHHEFGHEWFGNQMTAANWDDYWLHEGYGEYMQPAYGLWREGYARYATMMDKKRNMVVNAVPIVRDRVVTEEEVYEPAKGGPGQDIYNKGAWILHTLRWLIGEKDFWDVTRLEVYGRVDPKPGNFAPRYGSTREYQAFVKKVTGKDYDWFFDVYLRRAALPELIEARSGDKLTLLWLTPDNLPFPMPIEVMIGDKIMKVAMTDGTATIDAPADARVLVDPYARVLRRSKAVEDYQAGQAKPR</sequence>
<keyword evidence="2" id="KW-0472">Membrane</keyword>
<gene>
    <name evidence="4" type="ORF">FPZ24_09855</name>
</gene>
<dbReference type="CDD" id="cd09603">
    <property type="entry name" value="M1_APN_like"/>
    <property type="match status" value="1"/>
</dbReference>
<organism evidence="4 5">
    <name type="scientific">Sphingomonas panacisoli</name>
    <dbReference type="NCBI Taxonomy" id="1813879"/>
    <lineage>
        <taxon>Bacteria</taxon>
        <taxon>Pseudomonadati</taxon>
        <taxon>Pseudomonadota</taxon>
        <taxon>Alphaproteobacteria</taxon>
        <taxon>Sphingomonadales</taxon>
        <taxon>Sphingomonadaceae</taxon>
        <taxon>Sphingomonas</taxon>
    </lineage>
</organism>
<evidence type="ECO:0000256" key="1">
    <source>
        <dbReference type="SAM" id="MobiDB-lite"/>
    </source>
</evidence>